<accession>A0ABM6M3M4</accession>
<dbReference type="EMBL" id="CP020083">
    <property type="protein sequence ID" value="ASR50463.1"/>
    <property type="molecule type" value="Genomic_DNA"/>
</dbReference>
<dbReference type="Proteomes" id="UP000258016">
    <property type="component" value="Chromosome"/>
</dbReference>
<keyword evidence="1" id="KW-0732">Signal</keyword>
<evidence type="ECO:0000313" key="2">
    <source>
        <dbReference type="EMBL" id="ASR50463.1"/>
    </source>
</evidence>
<keyword evidence="3" id="KW-1185">Reference proteome</keyword>
<feature type="chain" id="PRO_5046255498" evidence="1">
    <location>
        <begin position="27"/>
        <end position="200"/>
    </location>
</feature>
<evidence type="ECO:0000313" key="3">
    <source>
        <dbReference type="Proteomes" id="UP000258016"/>
    </source>
</evidence>
<evidence type="ECO:0000256" key="1">
    <source>
        <dbReference type="SAM" id="SignalP"/>
    </source>
</evidence>
<proteinExistence type="predicted"/>
<dbReference type="RefSeq" id="WP_117351358.1">
    <property type="nucleotide sequence ID" value="NZ_CP020083.1"/>
</dbReference>
<dbReference type="GeneID" id="303484428"/>
<protein>
    <submittedName>
        <fullName evidence="2">Uncharacterized protein</fullName>
    </submittedName>
</protein>
<gene>
    <name evidence="2" type="ORF">B5J99_02435</name>
</gene>
<reference evidence="2 3" key="1">
    <citation type="submission" date="2017-03" db="EMBL/GenBank/DDBJ databases">
        <title>Complete genome sequence of Blastomonas fulva degrading microcsystin LR.</title>
        <authorList>
            <person name="Lee H.-g."/>
            <person name="Jin L."/>
            <person name="oh H.-M."/>
        </authorList>
    </citation>
    <scope>NUCLEOTIDE SEQUENCE [LARGE SCALE GENOMIC DNA]</scope>
    <source>
        <strain evidence="2 3">T2</strain>
    </source>
</reference>
<name>A0ABM6M3M4_9SPHN</name>
<sequence length="200" mass="22354">MKDAPIGLLVGWLAVALASAPFAAHAHKLRERGAPVAVADTPLTVTPSRDWNRLDVRLGKNTEHWTVDGEQLNDVTFFAAITPGQPLVRERSKKREPLPRFTKATLLVEVPELLETTWRTYKRSGSFQMTGIEPGRFLGADGVHFTYEFVDQDELPRRGEARAAIIAGKLYMISFEAPRLHYFAAGIEDFRKLADSARLP</sequence>
<organism evidence="2 3">
    <name type="scientific">Blastomonas fulva</name>
    <dbReference type="NCBI Taxonomy" id="1550728"/>
    <lineage>
        <taxon>Bacteria</taxon>
        <taxon>Pseudomonadati</taxon>
        <taxon>Pseudomonadota</taxon>
        <taxon>Alphaproteobacteria</taxon>
        <taxon>Sphingomonadales</taxon>
        <taxon>Sphingomonadaceae</taxon>
        <taxon>Blastomonas</taxon>
    </lineage>
</organism>
<feature type="signal peptide" evidence="1">
    <location>
        <begin position="1"/>
        <end position="26"/>
    </location>
</feature>